<keyword evidence="12" id="KW-0628">Postsynaptic cell membrane</keyword>
<dbReference type="GeneID" id="108673079"/>
<feature type="disulfide bond" evidence="19">
    <location>
        <begin position="808"/>
        <end position="866"/>
    </location>
</feature>
<evidence type="ECO:0000256" key="18">
    <source>
        <dbReference type="PIRSR" id="PIRSR601508-2"/>
    </source>
</evidence>
<dbReference type="OrthoDB" id="5984008at2759"/>
<feature type="site" description="Crucial to convey clamshell closure to channel opening" evidence="18">
    <location>
        <position position="724"/>
    </location>
</feature>
<keyword evidence="11" id="KW-0325">Glycoprotein</keyword>
<name>A0A979FI04_HYAAZ</name>
<evidence type="ECO:0000256" key="4">
    <source>
        <dbReference type="ARBA" id="ARBA00022692"/>
    </source>
</evidence>
<dbReference type="KEGG" id="hazt:108673079"/>
<evidence type="ECO:0000256" key="9">
    <source>
        <dbReference type="ARBA" id="ARBA00023136"/>
    </source>
</evidence>
<keyword evidence="7" id="KW-0770">Synapse</keyword>
<keyword evidence="24" id="KW-1185">Reference proteome</keyword>
<dbReference type="PRINTS" id="PR00177">
    <property type="entry name" value="NMDARECEPTOR"/>
</dbReference>
<feature type="binding site" evidence="17">
    <location>
        <position position="574"/>
    </location>
    <ligand>
        <name>L-glutamate</name>
        <dbReference type="ChEBI" id="CHEBI:29985"/>
    </ligand>
</feature>
<dbReference type="InterPro" id="IPR028082">
    <property type="entry name" value="Peripla_BP_I"/>
</dbReference>
<feature type="binding site" evidence="17">
    <location>
        <position position="579"/>
    </location>
    <ligand>
        <name>L-glutamate</name>
        <dbReference type="ChEBI" id="CHEBI:29985"/>
    </ligand>
</feature>
<protein>
    <recommendedName>
        <fullName evidence="16">Glutamate receptor 1</fullName>
    </recommendedName>
</protein>
<feature type="binding site" evidence="17">
    <location>
        <position position="796"/>
    </location>
    <ligand>
        <name>L-glutamate</name>
        <dbReference type="ChEBI" id="CHEBI:29985"/>
    </ligand>
</feature>
<evidence type="ECO:0000256" key="13">
    <source>
        <dbReference type="ARBA" id="ARBA00023286"/>
    </source>
</evidence>
<reference evidence="25" key="1">
    <citation type="submission" date="2025-08" db="UniProtKB">
        <authorList>
            <consortium name="RefSeq"/>
        </authorList>
    </citation>
    <scope>IDENTIFICATION</scope>
    <source>
        <tissue evidence="25">Whole organism</tissue>
    </source>
</reference>
<keyword evidence="6 20" id="KW-1133">Transmembrane helix</keyword>
<dbReference type="Proteomes" id="UP000694843">
    <property type="component" value="Unplaced"/>
</dbReference>
<dbReference type="PANTHER" id="PTHR18966">
    <property type="entry name" value="IONOTROPIC GLUTAMATE RECEPTOR"/>
    <property type="match status" value="1"/>
</dbReference>
<evidence type="ECO:0000256" key="17">
    <source>
        <dbReference type="PIRSR" id="PIRSR601508-1"/>
    </source>
</evidence>
<organism evidence="24 25">
    <name type="scientific">Hyalella azteca</name>
    <name type="common">Amphipod</name>
    <dbReference type="NCBI Taxonomy" id="294128"/>
    <lineage>
        <taxon>Eukaryota</taxon>
        <taxon>Metazoa</taxon>
        <taxon>Ecdysozoa</taxon>
        <taxon>Arthropoda</taxon>
        <taxon>Crustacea</taxon>
        <taxon>Multicrustacea</taxon>
        <taxon>Malacostraca</taxon>
        <taxon>Eumalacostraca</taxon>
        <taxon>Peracarida</taxon>
        <taxon>Amphipoda</taxon>
        <taxon>Senticaudata</taxon>
        <taxon>Talitrida</taxon>
        <taxon>Talitroidea</taxon>
        <taxon>Hyalellidae</taxon>
        <taxon>Hyalella</taxon>
    </lineage>
</organism>
<keyword evidence="8" id="KW-0406">Ion transport</keyword>
<gene>
    <name evidence="25" type="primary">LOC108673079</name>
</gene>
<dbReference type="SMART" id="SM00079">
    <property type="entry name" value="PBPe"/>
    <property type="match status" value="1"/>
</dbReference>
<feature type="domain" description="Ionotropic glutamate receptor C-terminal" evidence="22">
    <location>
        <begin position="488"/>
        <end position="859"/>
    </location>
</feature>
<dbReference type="Gene3D" id="3.40.50.2300">
    <property type="match status" value="3"/>
</dbReference>
<dbReference type="CDD" id="cd06382">
    <property type="entry name" value="PBP1_iGluR_Kainate"/>
    <property type="match status" value="1"/>
</dbReference>
<comment type="similarity">
    <text evidence="1">Belongs to the glutamate-gated ion channel (TC 1.A.10.1) family.</text>
</comment>
<evidence type="ECO:0000256" key="21">
    <source>
        <dbReference type="SAM" id="SignalP"/>
    </source>
</evidence>
<evidence type="ECO:0000256" key="5">
    <source>
        <dbReference type="ARBA" id="ARBA00022729"/>
    </source>
</evidence>
<dbReference type="Gene3D" id="3.40.190.10">
    <property type="entry name" value="Periplasmic binding protein-like II"/>
    <property type="match status" value="2"/>
</dbReference>
<keyword evidence="13" id="KW-1071">Ligand-gated ion channel</keyword>
<feature type="site" description="Interaction with the cone snail toxin Con-ikot-ikot" evidence="18">
    <location>
        <position position="842"/>
    </location>
</feature>
<dbReference type="AlphaFoldDB" id="A0A979FI04"/>
<evidence type="ECO:0000256" key="3">
    <source>
        <dbReference type="ARBA" id="ARBA00022475"/>
    </source>
</evidence>
<evidence type="ECO:0000313" key="24">
    <source>
        <dbReference type="Proteomes" id="UP000694843"/>
    </source>
</evidence>
<evidence type="ECO:0000256" key="1">
    <source>
        <dbReference type="ARBA" id="ARBA00008685"/>
    </source>
</evidence>
<evidence type="ECO:0000256" key="12">
    <source>
        <dbReference type="ARBA" id="ARBA00023257"/>
    </source>
</evidence>
<keyword evidence="10" id="KW-0675">Receptor</keyword>
<dbReference type="Pfam" id="PF10613">
    <property type="entry name" value="Lig_chan-Glu_bd"/>
    <property type="match status" value="1"/>
</dbReference>
<dbReference type="FunFam" id="1.10.287.70:FF:000064">
    <property type="entry name" value="Glutamate receptor ionotropic, kainate"/>
    <property type="match status" value="1"/>
</dbReference>
<evidence type="ECO:0000256" key="7">
    <source>
        <dbReference type="ARBA" id="ARBA00023018"/>
    </source>
</evidence>
<keyword evidence="4 20" id="KW-0812">Transmembrane</keyword>
<dbReference type="GO" id="GO:0008328">
    <property type="term" value="C:ionotropic glutamate receptor complex"/>
    <property type="evidence" value="ECO:0007669"/>
    <property type="project" value="UniProtKB-ARBA"/>
</dbReference>
<dbReference type="Gene3D" id="1.10.287.70">
    <property type="match status" value="1"/>
</dbReference>
<comment type="subcellular location">
    <subcellularLocation>
        <location evidence="15">Postsynaptic cell membrane</location>
        <topology evidence="15">Multi-pass membrane protein</topology>
    </subcellularLocation>
</comment>
<feature type="signal peptide" evidence="21">
    <location>
        <begin position="1"/>
        <end position="23"/>
    </location>
</feature>
<feature type="binding site" evidence="17">
    <location>
        <position position="746"/>
    </location>
    <ligand>
        <name>L-glutamate</name>
        <dbReference type="ChEBI" id="CHEBI:29985"/>
    </ligand>
</feature>
<dbReference type="InterPro" id="IPR015683">
    <property type="entry name" value="Ionotropic_Glu_rcpt"/>
</dbReference>
<dbReference type="InterPro" id="IPR019594">
    <property type="entry name" value="Glu/Gly-bd"/>
</dbReference>
<dbReference type="FunFam" id="3.40.190.10:FF:000060">
    <property type="entry name" value="Glutamate receptor ionotropic, kainate 1"/>
    <property type="match status" value="1"/>
</dbReference>
<dbReference type="SUPFAM" id="SSF81324">
    <property type="entry name" value="Voltage-gated potassium channels"/>
    <property type="match status" value="1"/>
</dbReference>
<keyword evidence="3" id="KW-1003">Cell membrane</keyword>
<dbReference type="SUPFAM" id="SSF53822">
    <property type="entry name" value="Periplasmic binding protein-like I"/>
    <property type="match status" value="1"/>
</dbReference>
<dbReference type="SMART" id="SM00918">
    <property type="entry name" value="Lig_chan-Glu_bd"/>
    <property type="match status" value="1"/>
</dbReference>
<dbReference type="Pfam" id="PF00060">
    <property type="entry name" value="Lig_chan"/>
    <property type="match status" value="1"/>
</dbReference>
<evidence type="ECO:0000256" key="10">
    <source>
        <dbReference type="ARBA" id="ARBA00023170"/>
    </source>
</evidence>
<evidence type="ECO:0000256" key="11">
    <source>
        <dbReference type="ARBA" id="ARBA00023180"/>
    </source>
</evidence>
<evidence type="ECO:0000256" key="20">
    <source>
        <dbReference type="SAM" id="Phobius"/>
    </source>
</evidence>
<feature type="domain" description="Ionotropic glutamate receptor L-glutamate and glycine-binding" evidence="23">
    <location>
        <begin position="498"/>
        <end position="563"/>
    </location>
</feature>
<dbReference type="RefSeq" id="XP_047735944.1">
    <property type="nucleotide sequence ID" value="XM_047879988.1"/>
</dbReference>
<dbReference type="InterPro" id="IPR001320">
    <property type="entry name" value="Iontro_rcpt_C"/>
</dbReference>
<keyword evidence="2" id="KW-0813">Transport</keyword>
<evidence type="ECO:0000256" key="19">
    <source>
        <dbReference type="PIRSR" id="PIRSR601508-3"/>
    </source>
</evidence>
<feature type="chain" id="PRO_5036834126" description="Glutamate receptor 1" evidence="21">
    <location>
        <begin position="24"/>
        <end position="972"/>
    </location>
</feature>
<keyword evidence="19" id="KW-1015">Disulfide bond</keyword>
<feature type="binding site" evidence="17">
    <location>
        <position position="745"/>
    </location>
    <ligand>
        <name>L-glutamate</name>
        <dbReference type="ChEBI" id="CHEBI:29985"/>
    </ligand>
</feature>
<sequence length="972" mass="109231">MYIGYLNTLFICVFCSFRILALPDQITVGGIFDPYDDRQELAFRYAVERVNQDKSTLVRSTLNADIQRLPADDSFHASKKVCQLLRSGVAAIFGPQSEKTANHVQSICDALEVPHIETRWDFKLRRDEYSLNLYPHPTSLSQAYYDVLRRLEWKNFVVLYDTSEGLIRLQSLLKSNELKVTVRQLHEDSDWRPLLKDIKKSQETKIVIDVKQHRIYEILKQAAQIGLMSEYHSYFITSLDLHLVNMDDFKYSGANITSLRLVDPNKPEAVQFVEEWKYGELRYGKTIDEDIARITTESALMYDAVQLFARALDDLDRSREVDITPLYCEGDKTWPHGSSLINYMKWYSAHRSEADLLNGGGVFDTRKIGGMGAVPNMPYGMPTNGRPGMPPLVSPMDNRYGNLMMPGGMPFTNATHRPYDMVQVYGLTGLIKFDTRGFRTDFELDILELDAKFGLKKVGTWSLAGGANFTRSLVESSSGITLNLQNRTLIVTTAIVAPYTMLKETSEQLTGNDRFEGFCVDLIHEISLDLGFNYTFKLVADGSYGTKDPVTGEWDGMIRELLDHKADLGIVDFTITYEREEAVDFSMPFMNLGISIIYKKPTKKAPSLFSFMSPFSLDVWIYMATAYLGVSVLLFMLARIAPEEWDNPHPCIQDPDELENAITLSNAFWFTIGSLMQQGSDIAPKAVSTRIVAGIWWFFTLIMISSYTANLAAFLTVERMESPIEGAEDLAKQTKIKYGSKLGGSTYAFFRDSKIPTYKRMWTAMSTARPTVFTSSNTEGVERVSKSDGMFAFMMESSSIDYEVERRCDLMQVGGLLDSKSYGIALPPGSPYTNVISSGILKLKETGVLHTLKTRWWKERKGGGKCTMEDSSTSTSGAAELGLDNVGGVFVVLIGGMIMAAFMAVCEFLWNARELATDENASFCDELSSEVRFIMKCSGNTKAVRKKGSVTPEEPFIYGSYGSSSYGYVSRK</sequence>
<dbReference type="InterPro" id="IPR001508">
    <property type="entry name" value="Iono_Glu_rcpt_met"/>
</dbReference>
<keyword evidence="5 21" id="KW-0732">Signal</keyword>
<feature type="transmembrane region" description="Helical" evidence="20">
    <location>
        <begin position="695"/>
        <end position="717"/>
    </location>
</feature>
<evidence type="ECO:0000313" key="25">
    <source>
        <dbReference type="RefSeq" id="XP_047735944.1"/>
    </source>
</evidence>
<evidence type="ECO:0000256" key="8">
    <source>
        <dbReference type="ARBA" id="ARBA00023065"/>
    </source>
</evidence>
<dbReference type="GO" id="GO:0045211">
    <property type="term" value="C:postsynaptic membrane"/>
    <property type="evidence" value="ECO:0007669"/>
    <property type="project" value="UniProtKB-SubCell"/>
</dbReference>
<dbReference type="GO" id="GO:0004970">
    <property type="term" value="F:glutamate-gated receptor activity"/>
    <property type="evidence" value="ECO:0007669"/>
    <property type="project" value="UniProtKB-ARBA"/>
</dbReference>
<evidence type="ECO:0000256" key="16">
    <source>
        <dbReference type="ARBA" id="ARBA00072754"/>
    </source>
</evidence>
<dbReference type="FunFam" id="3.40.190.10:FF:000147">
    <property type="entry name" value="Uncharacterized protein, isoform C"/>
    <property type="match status" value="1"/>
</dbReference>
<keyword evidence="9 20" id="KW-0472">Membrane</keyword>
<proteinExistence type="inferred from homology"/>
<feature type="transmembrane region" description="Helical" evidence="20">
    <location>
        <begin position="889"/>
        <end position="910"/>
    </location>
</feature>
<evidence type="ECO:0000259" key="23">
    <source>
        <dbReference type="SMART" id="SM00918"/>
    </source>
</evidence>
<dbReference type="SUPFAM" id="SSF53850">
    <property type="entry name" value="Periplasmic binding protein-like II"/>
    <property type="match status" value="1"/>
</dbReference>
<accession>A0A979FI04</accession>
<evidence type="ECO:0000256" key="2">
    <source>
        <dbReference type="ARBA" id="ARBA00022448"/>
    </source>
</evidence>
<evidence type="ECO:0000259" key="22">
    <source>
        <dbReference type="SMART" id="SM00079"/>
    </source>
</evidence>
<evidence type="ECO:0000256" key="15">
    <source>
        <dbReference type="ARBA" id="ARBA00034104"/>
    </source>
</evidence>
<feature type="site" description="Interaction with the cone snail toxin Con-ikot-ikot" evidence="18">
    <location>
        <position position="751"/>
    </location>
</feature>
<evidence type="ECO:0000256" key="6">
    <source>
        <dbReference type="ARBA" id="ARBA00022989"/>
    </source>
</evidence>
<dbReference type="Pfam" id="PF01094">
    <property type="entry name" value="ANF_receptor"/>
    <property type="match status" value="1"/>
</dbReference>
<dbReference type="InterPro" id="IPR001828">
    <property type="entry name" value="ANF_lig-bd_rcpt"/>
</dbReference>
<evidence type="ECO:0000256" key="14">
    <source>
        <dbReference type="ARBA" id="ARBA00023303"/>
    </source>
</evidence>
<feature type="transmembrane region" description="Helical" evidence="20">
    <location>
        <begin position="619"/>
        <end position="640"/>
    </location>
</feature>
<keyword evidence="14" id="KW-0407">Ion channel</keyword>